<evidence type="ECO:0000313" key="3">
    <source>
        <dbReference type="EMBL" id="KAF4446671.1"/>
    </source>
</evidence>
<feature type="domain" description="Azaphilone pigments biosynthesis cluster protein L N-terminal" evidence="2">
    <location>
        <begin position="1"/>
        <end position="179"/>
    </location>
</feature>
<feature type="compositionally biased region" description="Basic and acidic residues" evidence="1">
    <location>
        <begin position="322"/>
        <end position="333"/>
    </location>
</feature>
<evidence type="ECO:0000256" key="1">
    <source>
        <dbReference type="SAM" id="MobiDB-lite"/>
    </source>
</evidence>
<comment type="caution">
    <text evidence="3">The sequence shown here is derived from an EMBL/GenBank/DDBJ whole genome shotgun (WGS) entry which is preliminary data.</text>
</comment>
<sequence length="724" mass="81634">MDPLSIVSGCAGLISTIGSLSLSINAFVRTCREARGDLDRVRRELLSLQTVLELIQEDASDEEIKFPKTLEHHVSGIVTNCNSVVVELQECITKYGGDNRLKTKAGWAINGQGDVTKLRSNLEAHKAALELALDMLAWHMAKEIKNDTTEIRNDTAAIKDDTEQILEEIARLQERLPKQVGNDYILQHFLEEMTTYTEKALDGGSIDGGNLSPRASATVTEEEEELEPPPEDAYLEEYERSSYASTESAYWRKQDKKWEEDLQYHLDNLPPEDTYKDELVIEEERRQAQLAEAQRPSTLVGESSSSQQGNKPPIASKVHHLGRQDGSKRREESSSTSNTHEGPLQLRLRKPAKSESLYDTDKMDVQQAHQRVQLEESTIISAHPDASQVVNTTVLDSSEERMSKILNAGCLFPALVGGRLVIDFSVPKSIEYRLPQGTSGESRTNAFTALMNSADLTSSALQSMRVQRSARVVFYFNVGYDEDEITFSIRWKFITKAIEGLSRWDKKRRPVYPEVYESPLWTEVIVLVEGPPRWQIHNPEVKNMLNDLGILPKTNDFVESINGVPLDRPYHTDHEEFNGHKVKATINEYTAPPCIRPRCASIDDITRTQPVQVIAVARRAYSSDDGASPGPNIRIKGWARSICKILKPQFVVALPRVTTTYWDELRPGEFLQKIWQCQVHFMESSSLSSNELVFTTPAEFLKDLDNLSKGAEGAKKSAWRRFRS</sequence>
<dbReference type="Proteomes" id="UP000605986">
    <property type="component" value="Unassembled WGS sequence"/>
</dbReference>
<feature type="region of interest" description="Disordered" evidence="1">
    <location>
        <begin position="202"/>
        <end position="240"/>
    </location>
</feature>
<dbReference type="Pfam" id="PF17111">
    <property type="entry name" value="PigL_N"/>
    <property type="match status" value="1"/>
</dbReference>
<feature type="compositionally biased region" description="Polar residues" evidence="1">
    <location>
        <begin position="296"/>
        <end position="310"/>
    </location>
</feature>
<evidence type="ECO:0000313" key="4">
    <source>
        <dbReference type="Proteomes" id="UP000605986"/>
    </source>
</evidence>
<name>A0A8H4NW46_9HYPO</name>
<protein>
    <recommendedName>
        <fullName evidence="2">Azaphilone pigments biosynthesis cluster protein L N-terminal domain-containing protein</fullName>
    </recommendedName>
</protein>
<feature type="compositionally biased region" description="Acidic residues" evidence="1">
    <location>
        <begin position="220"/>
        <end position="236"/>
    </location>
</feature>
<evidence type="ECO:0000259" key="2">
    <source>
        <dbReference type="Pfam" id="PF17111"/>
    </source>
</evidence>
<gene>
    <name evidence="3" type="ORF">F53441_9713</name>
</gene>
<dbReference type="OrthoDB" id="524326at2759"/>
<organism evidence="3 4">
    <name type="scientific">Fusarium austroafricanum</name>
    <dbReference type="NCBI Taxonomy" id="2364996"/>
    <lineage>
        <taxon>Eukaryota</taxon>
        <taxon>Fungi</taxon>
        <taxon>Dikarya</taxon>
        <taxon>Ascomycota</taxon>
        <taxon>Pezizomycotina</taxon>
        <taxon>Sordariomycetes</taxon>
        <taxon>Hypocreomycetidae</taxon>
        <taxon>Hypocreales</taxon>
        <taxon>Nectriaceae</taxon>
        <taxon>Fusarium</taxon>
        <taxon>Fusarium concolor species complex</taxon>
    </lineage>
</organism>
<proteinExistence type="predicted"/>
<reference evidence="3" key="1">
    <citation type="submission" date="2020-01" db="EMBL/GenBank/DDBJ databases">
        <title>Identification and distribution of gene clusters putatively required for synthesis of sphingolipid metabolism inhibitors in phylogenetically diverse species of the filamentous fungus Fusarium.</title>
        <authorList>
            <person name="Kim H.-S."/>
            <person name="Busman M."/>
            <person name="Brown D.W."/>
            <person name="Divon H."/>
            <person name="Uhlig S."/>
            <person name="Proctor R.H."/>
        </authorList>
    </citation>
    <scope>NUCLEOTIDE SEQUENCE</scope>
    <source>
        <strain evidence="3">NRRL 53441</strain>
    </source>
</reference>
<accession>A0A8H4NW46</accession>
<dbReference type="EMBL" id="JAADJG010000446">
    <property type="protein sequence ID" value="KAF4446671.1"/>
    <property type="molecule type" value="Genomic_DNA"/>
</dbReference>
<feature type="region of interest" description="Disordered" evidence="1">
    <location>
        <begin position="289"/>
        <end position="359"/>
    </location>
</feature>
<dbReference type="AlphaFoldDB" id="A0A8H4NW46"/>
<keyword evidence="4" id="KW-1185">Reference proteome</keyword>
<dbReference type="InterPro" id="IPR031348">
    <property type="entry name" value="PigL_N"/>
</dbReference>